<accession>A0A183HLT9</accession>
<sequence length="145" mass="16888">LFFRKFYNNIYNNFQAPNVNLVGSNLPQRPQGLARIEPYDIYDYLQIKDRISPRDVIYESIPKRRLQPQEKGETPSQRLSQEKPQVSAKFFDEAMLPFQLVHGEHREIEEEIANRILSDISEETSITGSIASHDDLESLHKISEN</sequence>
<proteinExistence type="predicted"/>
<dbReference type="WBParaSite" id="OFLC_0000845001-mRNA-1">
    <property type="protein sequence ID" value="OFLC_0000845001-mRNA-1"/>
    <property type="gene ID" value="OFLC_0000845001"/>
</dbReference>
<dbReference type="STRING" id="387005.A0A183HLT9"/>
<name>A0A183HLT9_9BILA</name>
<evidence type="ECO:0000256" key="1">
    <source>
        <dbReference type="SAM" id="MobiDB-lite"/>
    </source>
</evidence>
<protein>
    <submittedName>
        <fullName evidence="2">Uncharacterized protein</fullName>
    </submittedName>
</protein>
<reference evidence="2" key="1">
    <citation type="submission" date="2016-06" db="UniProtKB">
        <authorList>
            <consortium name="WormBaseParasite"/>
        </authorList>
    </citation>
    <scope>IDENTIFICATION</scope>
</reference>
<dbReference type="AlphaFoldDB" id="A0A183HLT9"/>
<feature type="compositionally biased region" description="Polar residues" evidence="1">
    <location>
        <begin position="74"/>
        <end position="84"/>
    </location>
</feature>
<organism evidence="2">
    <name type="scientific">Onchocerca flexuosa</name>
    <dbReference type="NCBI Taxonomy" id="387005"/>
    <lineage>
        <taxon>Eukaryota</taxon>
        <taxon>Metazoa</taxon>
        <taxon>Ecdysozoa</taxon>
        <taxon>Nematoda</taxon>
        <taxon>Chromadorea</taxon>
        <taxon>Rhabditida</taxon>
        <taxon>Spirurina</taxon>
        <taxon>Spiruromorpha</taxon>
        <taxon>Filarioidea</taxon>
        <taxon>Onchocercidae</taxon>
        <taxon>Onchocerca</taxon>
    </lineage>
</organism>
<feature type="region of interest" description="Disordered" evidence="1">
    <location>
        <begin position="62"/>
        <end position="84"/>
    </location>
</feature>
<evidence type="ECO:0000313" key="2">
    <source>
        <dbReference type="WBParaSite" id="OFLC_0000845001-mRNA-1"/>
    </source>
</evidence>